<evidence type="ECO:0000256" key="4">
    <source>
        <dbReference type="ARBA" id="ARBA00022475"/>
    </source>
</evidence>
<comment type="similarity">
    <text evidence="3">Belongs to the peptidase M50B family.</text>
</comment>
<keyword evidence="5" id="KW-0645">Protease</keyword>
<keyword evidence="12 13" id="KW-0472">Membrane</keyword>
<dbReference type="CDD" id="cd06158">
    <property type="entry name" value="S2P-M50_like_1"/>
    <property type="match status" value="1"/>
</dbReference>
<dbReference type="PATRIC" id="fig|1588748.3.peg.1104"/>
<keyword evidence="16" id="KW-1185">Reference proteome</keyword>
<reference evidence="16" key="1">
    <citation type="submission" date="2016-01" db="EMBL/GenBank/DDBJ databases">
        <authorList>
            <person name="Mitreva M."/>
            <person name="Pepin K.H."/>
            <person name="Mihindukulasuriya K.A."/>
            <person name="Fulton R."/>
            <person name="Fronick C."/>
            <person name="O'Laughlin M."/>
            <person name="Miner T."/>
            <person name="Herter B."/>
            <person name="Rosa B.A."/>
            <person name="Cordes M."/>
            <person name="Tomlinson C."/>
            <person name="Wollam A."/>
            <person name="Palsikar V.B."/>
            <person name="Mardis E.R."/>
            <person name="Wilson R.K."/>
        </authorList>
    </citation>
    <scope>NUCLEOTIDE SEQUENCE [LARGE SCALE GENOMIC DNA]</scope>
    <source>
        <strain evidence="16">KA00182</strain>
    </source>
</reference>
<dbReference type="GO" id="GO:0008237">
    <property type="term" value="F:metallopeptidase activity"/>
    <property type="evidence" value="ECO:0007669"/>
    <property type="project" value="UniProtKB-KW"/>
</dbReference>
<accession>A0A134CEW0</accession>
<evidence type="ECO:0000256" key="12">
    <source>
        <dbReference type="ARBA" id="ARBA00023136"/>
    </source>
</evidence>
<comment type="cofactor">
    <cofactor evidence="1">
        <name>Zn(2+)</name>
        <dbReference type="ChEBI" id="CHEBI:29105"/>
    </cofactor>
</comment>
<dbReference type="Proteomes" id="UP000070160">
    <property type="component" value="Unassembled WGS sequence"/>
</dbReference>
<gene>
    <name evidence="15" type="ORF">HMPREF3182_01144</name>
</gene>
<sequence length="226" mass="25626">MVIINNKNVYTYLGGRVMFHWDLIQFVASVPGLLLAITIHEYAHALMAVKMGDMTPKFAGRLTLNPFAHLSVTGTIFLLLLQFGWAKGVPVDGRNFKNYYKGEILVSLAGPFANFLFAFIALAIDIFLMSRVSFSMPALEMVLQLIVLYNINFGFFNLLPIPPLDGSHILWCILPGQYRRKYFFILEKYALLIFLVILATPILGYILIPAQQGILHFYMFLLTPLL</sequence>
<evidence type="ECO:0000256" key="11">
    <source>
        <dbReference type="ARBA" id="ARBA00023049"/>
    </source>
</evidence>
<dbReference type="GO" id="GO:0046872">
    <property type="term" value="F:metal ion binding"/>
    <property type="evidence" value="ECO:0007669"/>
    <property type="project" value="UniProtKB-KW"/>
</dbReference>
<evidence type="ECO:0000256" key="2">
    <source>
        <dbReference type="ARBA" id="ARBA00004651"/>
    </source>
</evidence>
<keyword evidence="10 13" id="KW-1133">Transmembrane helix</keyword>
<evidence type="ECO:0000256" key="3">
    <source>
        <dbReference type="ARBA" id="ARBA00007931"/>
    </source>
</evidence>
<evidence type="ECO:0000313" key="15">
    <source>
        <dbReference type="EMBL" id="KXB90720.1"/>
    </source>
</evidence>
<evidence type="ECO:0000256" key="8">
    <source>
        <dbReference type="ARBA" id="ARBA00022801"/>
    </source>
</evidence>
<dbReference type="PANTHER" id="PTHR35864">
    <property type="entry name" value="ZINC METALLOPROTEASE MJ0611-RELATED"/>
    <property type="match status" value="1"/>
</dbReference>
<evidence type="ECO:0000256" key="5">
    <source>
        <dbReference type="ARBA" id="ARBA00022670"/>
    </source>
</evidence>
<proteinExistence type="inferred from homology"/>
<comment type="caution">
    <text evidence="15">The sequence shown here is derived from an EMBL/GenBank/DDBJ whole genome shotgun (WGS) entry which is preliminary data.</text>
</comment>
<comment type="subcellular location">
    <subcellularLocation>
        <location evidence="2">Cell membrane</location>
        <topology evidence="2">Multi-pass membrane protein</topology>
    </subcellularLocation>
</comment>
<dbReference type="GO" id="GO:0005886">
    <property type="term" value="C:plasma membrane"/>
    <property type="evidence" value="ECO:0007669"/>
    <property type="project" value="UniProtKB-SubCell"/>
</dbReference>
<evidence type="ECO:0000256" key="10">
    <source>
        <dbReference type="ARBA" id="ARBA00022989"/>
    </source>
</evidence>
<dbReference type="InterPro" id="IPR052348">
    <property type="entry name" value="Metallopeptidase_M50B"/>
</dbReference>
<feature type="domain" description="Peptidase M50" evidence="14">
    <location>
        <begin position="139"/>
        <end position="198"/>
    </location>
</feature>
<dbReference type="EMBL" id="LSDT01000044">
    <property type="protein sequence ID" value="KXB90720.1"/>
    <property type="molecule type" value="Genomic_DNA"/>
</dbReference>
<protein>
    <submittedName>
        <fullName evidence="15">Peptidase, M50 family</fullName>
    </submittedName>
</protein>
<organism evidence="15 16">
    <name type="scientific">Megasphaera hutchinsoni</name>
    <dbReference type="NCBI Taxonomy" id="1588748"/>
    <lineage>
        <taxon>Bacteria</taxon>
        <taxon>Bacillati</taxon>
        <taxon>Bacillota</taxon>
        <taxon>Negativicutes</taxon>
        <taxon>Veillonellales</taxon>
        <taxon>Veillonellaceae</taxon>
        <taxon>Megasphaera</taxon>
    </lineage>
</organism>
<keyword evidence="4" id="KW-1003">Cell membrane</keyword>
<feature type="transmembrane region" description="Helical" evidence="13">
    <location>
        <begin position="105"/>
        <end position="129"/>
    </location>
</feature>
<evidence type="ECO:0000313" key="16">
    <source>
        <dbReference type="Proteomes" id="UP000070160"/>
    </source>
</evidence>
<dbReference type="Pfam" id="PF02163">
    <property type="entry name" value="Peptidase_M50"/>
    <property type="match status" value="1"/>
</dbReference>
<dbReference type="PANTHER" id="PTHR35864:SF1">
    <property type="entry name" value="ZINC METALLOPROTEASE YWHC-RELATED"/>
    <property type="match status" value="1"/>
</dbReference>
<evidence type="ECO:0000256" key="13">
    <source>
        <dbReference type="SAM" id="Phobius"/>
    </source>
</evidence>
<dbReference type="STRING" id="1588748.HMPREF3182_01144"/>
<feature type="transmembrane region" description="Helical" evidence="13">
    <location>
        <begin position="64"/>
        <end position="85"/>
    </location>
</feature>
<evidence type="ECO:0000256" key="6">
    <source>
        <dbReference type="ARBA" id="ARBA00022692"/>
    </source>
</evidence>
<keyword evidence="6 13" id="KW-0812">Transmembrane</keyword>
<dbReference type="InterPro" id="IPR008915">
    <property type="entry name" value="Peptidase_M50"/>
</dbReference>
<evidence type="ECO:0000256" key="7">
    <source>
        <dbReference type="ARBA" id="ARBA00022723"/>
    </source>
</evidence>
<dbReference type="GO" id="GO:0006508">
    <property type="term" value="P:proteolysis"/>
    <property type="evidence" value="ECO:0007669"/>
    <property type="project" value="UniProtKB-KW"/>
</dbReference>
<keyword evidence="11" id="KW-0482">Metalloprotease</keyword>
<evidence type="ECO:0000256" key="1">
    <source>
        <dbReference type="ARBA" id="ARBA00001947"/>
    </source>
</evidence>
<keyword evidence="9" id="KW-0862">Zinc</keyword>
<feature type="transmembrane region" description="Helical" evidence="13">
    <location>
        <begin position="141"/>
        <end position="161"/>
    </location>
</feature>
<name>A0A134CEW0_9FIRM</name>
<keyword evidence="8" id="KW-0378">Hydrolase</keyword>
<evidence type="ECO:0000256" key="9">
    <source>
        <dbReference type="ARBA" id="ARBA00022833"/>
    </source>
</evidence>
<dbReference type="AlphaFoldDB" id="A0A134CEW0"/>
<evidence type="ECO:0000259" key="14">
    <source>
        <dbReference type="Pfam" id="PF02163"/>
    </source>
</evidence>
<feature type="transmembrane region" description="Helical" evidence="13">
    <location>
        <begin position="189"/>
        <end position="208"/>
    </location>
</feature>
<feature type="transmembrane region" description="Helical" evidence="13">
    <location>
        <begin position="23"/>
        <end position="43"/>
    </location>
</feature>
<dbReference type="InterPro" id="IPR044537">
    <property type="entry name" value="Rip2-like"/>
</dbReference>
<keyword evidence="7" id="KW-0479">Metal-binding</keyword>